<evidence type="ECO:0000313" key="1">
    <source>
        <dbReference type="EMBL" id="CAE6465899.1"/>
    </source>
</evidence>
<evidence type="ECO:0000313" key="2">
    <source>
        <dbReference type="Proteomes" id="UP000663841"/>
    </source>
</evidence>
<comment type="caution">
    <text evidence="1">The sequence shown here is derived from an EMBL/GenBank/DDBJ whole genome shotgun (WGS) entry which is preliminary data.</text>
</comment>
<reference evidence="1" key="1">
    <citation type="submission" date="2021-01" db="EMBL/GenBank/DDBJ databases">
        <authorList>
            <person name="Kaushik A."/>
        </authorList>
    </citation>
    <scope>NUCLEOTIDE SEQUENCE</scope>
    <source>
        <strain evidence="1">AG3-T5</strain>
    </source>
</reference>
<dbReference type="Proteomes" id="UP000663841">
    <property type="component" value="Unassembled WGS sequence"/>
</dbReference>
<proteinExistence type="predicted"/>
<gene>
    <name evidence="1" type="ORF">RDB_LOCUS164504</name>
</gene>
<dbReference type="AlphaFoldDB" id="A0A8H3BVL7"/>
<sequence>MSTIPDPHTAKNDFIAKFQAPTWRQVDDPRPTSDRRRALVIAISYAPGIVPPQLSGTYADANNVILMLEKFGYQKSDICVLADIEIRTENAAGITPDKSRMPDRDNIFRAMVIFNITQPVTETDLVKAYSRVTYNSSPYNGVWDVFVKIIIGTSYPIPIIRNLSDACLVY</sequence>
<protein>
    <submittedName>
        <fullName evidence="1">Uncharacterized protein</fullName>
    </submittedName>
</protein>
<organism evidence="1 2">
    <name type="scientific">Rhizoctonia solani</name>
    <dbReference type="NCBI Taxonomy" id="456999"/>
    <lineage>
        <taxon>Eukaryota</taxon>
        <taxon>Fungi</taxon>
        <taxon>Dikarya</taxon>
        <taxon>Basidiomycota</taxon>
        <taxon>Agaricomycotina</taxon>
        <taxon>Agaricomycetes</taxon>
        <taxon>Cantharellales</taxon>
        <taxon>Ceratobasidiaceae</taxon>
        <taxon>Rhizoctonia</taxon>
    </lineage>
</organism>
<accession>A0A8H3BVL7</accession>
<dbReference type="Gene3D" id="3.40.50.12660">
    <property type="match status" value="1"/>
</dbReference>
<name>A0A8H3BVL7_9AGAM</name>
<dbReference type="EMBL" id="CAJMWW010000313">
    <property type="protein sequence ID" value="CAE6465899.1"/>
    <property type="molecule type" value="Genomic_DNA"/>
</dbReference>